<feature type="non-terminal residue" evidence="1">
    <location>
        <position position="79"/>
    </location>
</feature>
<organism evidence="1 2">
    <name type="scientific">Escherichia coli</name>
    <dbReference type="NCBI Taxonomy" id="562"/>
    <lineage>
        <taxon>Bacteria</taxon>
        <taxon>Pseudomonadati</taxon>
        <taxon>Pseudomonadota</taxon>
        <taxon>Gammaproteobacteria</taxon>
        <taxon>Enterobacterales</taxon>
        <taxon>Enterobacteriaceae</taxon>
        <taxon>Escherichia</taxon>
    </lineage>
</organism>
<evidence type="ECO:0000313" key="2">
    <source>
        <dbReference type="Proteomes" id="UP001208624"/>
    </source>
</evidence>
<proteinExistence type="predicted"/>
<dbReference type="EMBL" id="JAOVKC010001355">
    <property type="protein sequence ID" value="MCV5626249.1"/>
    <property type="molecule type" value="Genomic_DNA"/>
</dbReference>
<evidence type="ECO:0000313" key="1">
    <source>
        <dbReference type="EMBL" id="MCV5626249.1"/>
    </source>
</evidence>
<dbReference type="Proteomes" id="UP001208624">
    <property type="component" value="Unassembled WGS sequence"/>
</dbReference>
<protein>
    <submittedName>
        <fullName evidence="1">Uncharacterized protein</fullName>
    </submittedName>
</protein>
<dbReference type="AlphaFoldDB" id="A0AAP3A4R1"/>
<name>A0AAP3A4R1_ECOLX</name>
<comment type="caution">
    <text evidence="1">The sequence shown here is derived from an EMBL/GenBank/DDBJ whole genome shotgun (WGS) entry which is preliminary data.</text>
</comment>
<gene>
    <name evidence="1" type="ORF">OFN31_31970</name>
</gene>
<reference evidence="1" key="1">
    <citation type="submission" date="2023-06" db="EMBL/GenBank/DDBJ databases">
        <title>Deciphering the underlying mechanisms mediating the transmission of blaNDM gene from human to animals in China.</title>
        <authorList>
            <person name="Chen K."/>
            <person name="Chen S."/>
        </authorList>
    </citation>
    <scope>NUCLEOTIDE SEQUENCE</scope>
    <source>
        <strain evidence="1">1199</strain>
    </source>
</reference>
<sequence>MITGVDYVFYSNKKPFDIEEDFVSLLKMKWRECIIDEFERTDSRLDLFFAKDKEMYSLFDEIGYSLNDHGEGCFMLVSS</sequence>
<accession>A0AAP3A4R1</accession>